<dbReference type="RefSeq" id="WP_139265680.1">
    <property type="nucleotide sequence ID" value="NZ_FNWQ01000001.1"/>
</dbReference>
<dbReference type="EMBL" id="FNWQ01000001">
    <property type="protein sequence ID" value="SEH27683.1"/>
    <property type="molecule type" value="Genomic_DNA"/>
</dbReference>
<evidence type="ECO:0000313" key="2">
    <source>
        <dbReference type="Proteomes" id="UP000198561"/>
    </source>
</evidence>
<dbReference type="AlphaFoldDB" id="A0A1H6H0U5"/>
<reference evidence="1 2" key="1">
    <citation type="submission" date="2016-10" db="EMBL/GenBank/DDBJ databases">
        <authorList>
            <person name="de Groot N.N."/>
        </authorList>
    </citation>
    <scope>NUCLEOTIDE SEQUENCE [LARGE SCALE GENOMIC DNA]</scope>
    <source>
        <strain evidence="1 2">DSM 23031</strain>
    </source>
</reference>
<organism evidence="1 2">
    <name type="scientific">Chryseobacterium culicis</name>
    <dbReference type="NCBI Taxonomy" id="680127"/>
    <lineage>
        <taxon>Bacteria</taxon>
        <taxon>Pseudomonadati</taxon>
        <taxon>Bacteroidota</taxon>
        <taxon>Flavobacteriia</taxon>
        <taxon>Flavobacteriales</taxon>
        <taxon>Weeksellaceae</taxon>
        <taxon>Chryseobacterium group</taxon>
        <taxon>Chryseobacterium</taxon>
    </lineage>
</organism>
<evidence type="ECO:0000313" key="1">
    <source>
        <dbReference type="EMBL" id="SEH27683.1"/>
    </source>
</evidence>
<dbReference type="OrthoDB" id="1443527at2"/>
<gene>
    <name evidence="1" type="ORF">SAMN05421593_0427</name>
</gene>
<proteinExistence type="predicted"/>
<sequence>MKCVFDSSNANHEEFKPVKEWIFEGKGKIIYGGTKYIKENFKYSKLFGELRKIGKAIYISNNLVDEEEDHISKIVEHIDFDDQHLVALLRVSKCKLICSLDSRAYPFFRHNSFFSPANKKPKIYSRITNKTLLCDSNFCDLCLPTTNTNNNQRQIISILFANQ</sequence>
<protein>
    <recommendedName>
        <fullName evidence="3">PIN domain-containing protein</fullName>
    </recommendedName>
</protein>
<dbReference type="Proteomes" id="UP000198561">
    <property type="component" value="Unassembled WGS sequence"/>
</dbReference>
<name>A0A1H6H0U5_CHRCI</name>
<dbReference type="STRING" id="680127.SAMN05421593_0427"/>
<evidence type="ECO:0008006" key="3">
    <source>
        <dbReference type="Google" id="ProtNLM"/>
    </source>
</evidence>
<accession>A0A1H6H0U5</accession>